<evidence type="ECO:0000313" key="3">
    <source>
        <dbReference type="EMBL" id="SLN70996.1"/>
    </source>
</evidence>
<dbReference type="Pfam" id="PF03480">
    <property type="entry name" value="DctP"/>
    <property type="match status" value="1"/>
</dbReference>
<dbReference type="NCBIfam" id="NF037995">
    <property type="entry name" value="TRAP_S1"/>
    <property type="match status" value="1"/>
</dbReference>
<evidence type="ECO:0000313" key="4">
    <source>
        <dbReference type="Proteomes" id="UP000193200"/>
    </source>
</evidence>
<accession>A0A1Y5TXR6</accession>
<organism evidence="3 4">
    <name type="scientific">Oceanibacterium hippocampi</name>
    <dbReference type="NCBI Taxonomy" id="745714"/>
    <lineage>
        <taxon>Bacteria</taxon>
        <taxon>Pseudomonadati</taxon>
        <taxon>Pseudomonadota</taxon>
        <taxon>Alphaproteobacteria</taxon>
        <taxon>Sneathiellales</taxon>
        <taxon>Sneathiellaceae</taxon>
        <taxon>Oceanibacterium</taxon>
    </lineage>
</organism>
<dbReference type="RefSeq" id="WP_217808098.1">
    <property type="nucleotide sequence ID" value="NZ_FWFR01000003.1"/>
</dbReference>
<proteinExistence type="predicted"/>
<dbReference type="InterPro" id="IPR018389">
    <property type="entry name" value="DctP_fam"/>
</dbReference>
<dbReference type="PANTHER" id="PTHR33376">
    <property type="match status" value="1"/>
</dbReference>
<dbReference type="InParanoid" id="A0A1Y5TXR6"/>
<evidence type="ECO:0000256" key="2">
    <source>
        <dbReference type="SAM" id="SignalP"/>
    </source>
</evidence>
<dbReference type="AlphaFoldDB" id="A0A1Y5TXR6"/>
<dbReference type="EMBL" id="FWFR01000003">
    <property type="protein sequence ID" value="SLN70996.1"/>
    <property type="molecule type" value="Genomic_DNA"/>
</dbReference>
<dbReference type="Gene3D" id="3.40.190.170">
    <property type="entry name" value="Bacterial extracellular solute-binding protein, family 7"/>
    <property type="match status" value="1"/>
</dbReference>
<name>A0A1Y5TXR6_9PROT</name>
<dbReference type="InterPro" id="IPR038404">
    <property type="entry name" value="TRAP_DctP_sf"/>
</dbReference>
<dbReference type="CDD" id="cd13665">
    <property type="entry name" value="PBP2_TRAP_Dctp3_4"/>
    <property type="match status" value="1"/>
</dbReference>
<dbReference type="GO" id="GO:0055085">
    <property type="term" value="P:transmembrane transport"/>
    <property type="evidence" value="ECO:0007669"/>
    <property type="project" value="InterPro"/>
</dbReference>
<protein>
    <submittedName>
        <fullName evidence="3">Lactate-binding periplasmic protein</fullName>
    </submittedName>
</protein>
<reference evidence="3 4" key="1">
    <citation type="submission" date="2017-03" db="EMBL/GenBank/DDBJ databases">
        <authorList>
            <person name="Afonso C.L."/>
            <person name="Miller P.J."/>
            <person name="Scott M.A."/>
            <person name="Spackman E."/>
            <person name="Goraichik I."/>
            <person name="Dimitrov K.M."/>
            <person name="Suarez D.L."/>
            <person name="Swayne D.E."/>
        </authorList>
    </citation>
    <scope>NUCLEOTIDE SEQUENCE [LARGE SCALE GENOMIC DNA]</scope>
    <source>
        <strain evidence="3 4">CECT 7691</strain>
    </source>
</reference>
<feature type="chain" id="PRO_5012193136" evidence="2">
    <location>
        <begin position="26"/>
        <end position="341"/>
    </location>
</feature>
<feature type="signal peptide" evidence="2">
    <location>
        <begin position="1"/>
        <end position="25"/>
    </location>
</feature>
<gene>
    <name evidence="3" type="ORF">OCH7691_03334</name>
</gene>
<evidence type="ECO:0000256" key="1">
    <source>
        <dbReference type="ARBA" id="ARBA00022729"/>
    </source>
</evidence>
<dbReference type="PANTHER" id="PTHR33376:SF15">
    <property type="entry name" value="BLL6794 PROTEIN"/>
    <property type="match status" value="1"/>
</dbReference>
<dbReference type="Proteomes" id="UP000193200">
    <property type="component" value="Unassembled WGS sequence"/>
</dbReference>
<sequence length="341" mass="36745">MAMKKYLLPVLSAIGLLGLSGAASAETVLTVSRWVPAGHLMSHAMLDWCGKVKDATSGRVSCEMLPKGVAPPAQTFDAVRDGLADMSFGVHGYTPGRYTLTGLAELPFLGETATATSVAYQRIYEKHLAKFDEHRGLKVITVFTHGPGVIFNTQKPIATVADMQGLKFRTGGGTINRISNALGANVTLKPATESYELLSSGVMDGVFFPNESVRTFKLEKLIKYATTFPGGLYNTSFAFVMNADTWKGIPEQDQKIIDGLSGEAAARLFGGYWDKGDSESAELQHEVGIELTRADEAFVAEVKDLTKDIETDWIERAGKAGLENPAAVLAEFRADIAKLSD</sequence>
<keyword evidence="1 2" id="KW-0732">Signal</keyword>
<keyword evidence="4" id="KW-1185">Reference proteome</keyword>